<dbReference type="EMBL" id="LT906467">
    <property type="protein sequence ID" value="SNV64275.1"/>
    <property type="molecule type" value="Genomic_DNA"/>
</dbReference>
<sequence>MSSSRSHSSSTPTRQRYGADAEKSSNLPGRIVAIAAVLLVGFMIFAVARVVSDRSAQPISADFISQERVDDATSRLWIDVTRDDPEVPAYCIVIAVDYDHAEIGRREVVLPAGGEAMQRIPVDMPVSGDLASGRVYGCSEQIPAYMDAQSAFYAAR</sequence>
<gene>
    <name evidence="3" type="ORF">SAMEA4535761_00858</name>
</gene>
<feature type="compositionally biased region" description="Low complexity" evidence="1">
    <location>
        <begin position="1"/>
        <end position="10"/>
    </location>
</feature>
<dbReference type="AlphaFoldDB" id="A0A239YZD9"/>
<feature type="transmembrane region" description="Helical" evidence="2">
    <location>
        <begin position="31"/>
        <end position="51"/>
    </location>
</feature>
<keyword evidence="2" id="KW-1133">Transmembrane helix</keyword>
<dbReference type="Pfam" id="PF14155">
    <property type="entry name" value="DUF4307"/>
    <property type="match status" value="1"/>
</dbReference>
<proteinExistence type="predicted"/>
<evidence type="ECO:0000313" key="3">
    <source>
        <dbReference type="EMBL" id="SNV64275.1"/>
    </source>
</evidence>
<organism evidence="3 4">
    <name type="scientific">Corynebacterium imitans</name>
    <dbReference type="NCBI Taxonomy" id="156978"/>
    <lineage>
        <taxon>Bacteria</taxon>
        <taxon>Bacillati</taxon>
        <taxon>Actinomycetota</taxon>
        <taxon>Actinomycetes</taxon>
        <taxon>Mycobacteriales</taxon>
        <taxon>Corynebacteriaceae</taxon>
        <taxon>Corynebacterium</taxon>
    </lineage>
</organism>
<accession>A0A239YZD9</accession>
<dbReference type="Proteomes" id="UP000215374">
    <property type="component" value="Chromosome 1"/>
</dbReference>
<dbReference type="RefSeq" id="WP_038589435.1">
    <property type="nucleotide sequence ID" value="NZ_CP009211.1"/>
</dbReference>
<feature type="region of interest" description="Disordered" evidence="1">
    <location>
        <begin position="1"/>
        <end position="22"/>
    </location>
</feature>
<name>A0A239YZD9_9CORY</name>
<protein>
    <submittedName>
        <fullName evidence="3">Putative secreted protein</fullName>
    </submittedName>
</protein>
<keyword evidence="2" id="KW-0812">Transmembrane</keyword>
<evidence type="ECO:0000313" key="4">
    <source>
        <dbReference type="Proteomes" id="UP000215374"/>
    </source>
</evidence>
<reference evidence="3 4" key="1">
    <citation type="submission" date="2017-06" db="EMBL/GenBank/DDBJ databases">
        <authorList>
            <consortium name="Pathogen Informatics"/>
        </authorList>
    </citation>
    <scope>NUCLEOTIDE SEQUENCE [LARGE SCALE GENOMIC DNA]</scope>
    <source>
        <strain evidence="3 4">NCTC13015</strain>
    </source>
</reference>
<keyword evidence="2" id="KW-0472">Membrane</keyword>
<evidence type="ECO:0000256" key="1">
    <source>
        <dbReference type="SAM" id="MobiDB-lite"/>
    </source>
</evidence>
<dbReference type="InterPro" id="IPR025443">
    <property type="entry name" value="DUF4307"/>
</dbReference>
<evidence type="ECO:0000256" key="2">
    <source>
        <dbReference type="SAM" id="Phobius"/>
    </source>
</evidence>